<evidence type="ECO:0000313" key="3">
    <source>
        <dbReference type="EMBL" id="RKS91431.1"/>
    </source>
</evidence>
<dbReference type="KEGG" id="smic:SmB9_20650"/>
<feature type="domain" description="MaoC-like" evidence="1">
    <location>
        <begin position="6"/>
        <end position="120"/>
    </location>
</feature>
<dbReference type="AlphaFoldDB" id="A0AAD1G0Z3"/>
<dbReference type="Proteomes" id="UP000275727">
    <property type="component" value="Chromosome"/>
</dbReference>
<evidence type="ECO:0000259" key="1">
    <source>
        <dbReference type="Pfam" id="PF01575"/>
    </source>
</evidence>
<dbReference type="EMBL" id="RBWX01000007">
    <property type="protein sequence ID" value="RKS91431.1"/>
    <property type="molecule type" value="Genomic_DNA"/>
</dbReference>
<dbReference type="Pfam" id="PF01575">
    <property type="entry name" value="MaoC_dehydratas"/>
    <property type="match status" value="1"/>
</dbReference>
<dbReference type="InterPro" id="IPR039375">
    <property type="entry name" value="NodN-like"/>
</dbReference>
<gene>
    <name evidence="2" type="primary">nodN_3</name>
    <name evidence="3" type="ORF">DFR51_0995</name>
    <name evidence="2" type="ORF">SmB9_20650</name>
</gene>
<dbReference type="EMBL" id="AP018711">
    <property type="protein sequence ID" value="BBE34407.1"/>
    <property type="molecule type" value="Genomic_DNA"/>
</dbReference>
<keyword evidence="5" id="KW-1185">Reference proteome</keyword>
<proteinExistence type="predicted"/>
<evidence type="ECO:0000313" key="4">
    <source>
        <dbReference type="Proteomes" id="UP000275727"/>
    </source>
</evidence>
<accession>A0AAD1G0Z3</accession>
<dbReference type="Proteomes" id="UP000276029">
    <property type="component" value="Unassembled WGS sequence"/>
</dbReference>
<evidence type="ECO:0000313" key="5">
    <source>
        <dbReference type="Proteomes" id="UP000276029"/>
    </source>
</evidence>
<dbReference type="SUPFAM" id="SSF54637">
    <property type="entry name" value="Thioesterase/thiol ester dehydrase-isomerase"/>
    <property type="match status" value="1"/>
</dbReference>
<evidence type="ECO:0000313" key="2">
    <source>
        <dbReference type="EMBL" id="BBE34407.1"/>
    </source>
</evidence>
<dbReference type="InterPro" id="IPR002539">
    <property type="entry name" value="MaoC-like_dom"/>
</dbReference>
<dbReference type="InterPro" id="IPR029069">
    <property type="entry name" value="HotDog_dom_sf"/>
</dbReference>
<dbReference type="Gene3D" id="3.10.129.10">
    <property type="entry name" value="Hotdog Thioesterase"/>
    <property type="match status" value="1"/>
</dbReference>
<protein>
    <submittedName>
        <fullName evidence="3">Acyl dehydratase</fullName>
    </submittedName>
    <submittedName>
        <fullName evidence="2">Nodulation protein NodN</fullName>
    </submittedName>
</protein>
<reference evidence="3 5" key="2">
    <citation type="submission" date="2018-10" db="EMBL/GenBank/DDBJ databases">
        <title>Genomic Encyclopedia of Type Strains, Phase IV (KMG-IV): sequencing the most valuable type-strain genomes for metagenomic binning, comparative biology and taxonomic classification.</title>
        <authorList>
            <person name="Goeker M."/>
        </authorList>
    </citation>
    <scope>NUCLEOTIDE SEQUENCE [LARGE SCALE GENOMIC DNA]</scope>
    <source>
        <strain evidence="3 5">DSM 19791</strain>
    </source>
</reference>
<dbReference type="CDD" id="cd03450">
    <property type="entry name" value="NodN"/>
    <property type="match status" value="1"/>
</dbReference>
<sequence length="155" mass="17154">MGMDMKSKIGKPLGTSRWFDVEQALVTQFSASTLDNDPMHLDPEWAKANTPFGGTVAAGFWTTSMLITMSHDIGFIDAFGESEGGAWYALNYGFNHMRLITPVPVGKRIRAHMGLRDFEDRGDGKFLLTIDVEVEIEGEAKPALVAEWLAMIVRS</sequence>
<organism evidence="2 4">
    <name type="scientific">Sphingosinicella microcystinivorans</name>
    <dbReference type="NCBI Taxonomy" id="335406"/>
    <lineage>
        <taxon>Bacteria</taxon>
        <taxon>Pseudomonadati</taxon>
        <taxon>Pseudomonadota</taxon>
        <taxon>Alphaproteobacteria</taxon>
        <taxon>Sphingomonadales</taxon>
        <taxon>Sphingosinicellaceae</taxon>
        <taxon>Sphingosinicella</taxon>
    </lineage>
</organism>
<reference evidence="2 4" key="1">
    <citation type="submission" date="2018-06" db="EMBL/GenBank/DDBJ databases">
        <title>Complete Genome Sequence of the Microcystin-Degrading Bacterium Sphingosinicella microcystinivorans Strain B-9.</title>
        <authorList>
            <person name="Jin H."/>
            <person name="Nishizawa T."/>
            <person name="Guo Y."/>
            <person name="Nishizawa A."/>
            <person name="Park H."/>
            <person name="Kato H."/>
            <person name="Tsuji K."/>
            <person name="Harada K."/>
        </authorList>
    </citation>
    <scope>NUCLEOTIDE SEQUENCE [LARGE SCALE GENOMIC DNA]</scope>
    <source>
        <strain evidence="2 4">B9</strain>
    </source>
</reference>
<dbReference type="PANTHER" id="PTHR42993:SF1">
    <property type="entry name" value="MAOC-LIKE DEHYDRATASE DOMAIN-CONTAINING PROTEIN"/>
    <property type="match status" value="1"/>
</dbReference>
<name>A0AAD1G0Z3_SPHMI</name>
<dbReference type="PANTHER" id="PTHR42993">
    <property type="entry name" value="MAOC-LIKE DEHYDRATASE DOMAIN-CONTAINING PROTEIN"/>
    <property type="match status" value="1"/>
</dbReference>